<sequence>MAVHLIQGLQSKFPKKYKALPLHYSNGFAFHGETYLVIKLPHSRLLRLVARSIVLSLIFFTCTMFSPFSPGTSLAVSEPESLGPRSNINLDVLPLLFRDLITNEGLIKTGDKAVFVTNGNGNDDRAIYSSERILNEDYDMEFISVSDLDQQQKVNDASFDFALTYSFHAAQEFIDRTLKVGGIAIVQLGDNPSFLFNKPMNYKIVYLRRFQWTFMAMKKTGYGNTNLSTQRKLLSYRTEARKAVLNNLEDVLLEPPRAASGKSRTYLKRTKYLPDLMGDSLESYPRRVFIDVGLPERERGSGIGWFAKHYPTRNLDFEMYKIETVTEVSSGKEVPQVEEIGMSGWLSKNVKEEEYVVMKAEAEVVEEMIESRSIRLVDELFMDCKPRGHGGKGNGSRRAYWECLALYGRLRDEGIAVHQWWG</sequence>
<dbReference type="InParanoid" id="B9RJV6"/>
<accession>B9RJV6</accession>
<evidence type="ECO:0000259" key="1">
    <source>
        <dbReference type="Pfam" id="PF25276"/>
    </source>
</evidence>
<evidence type="ECO:0000313" key="2">
    <source>
        <dbReference type="EMBL" id="EEF48608.1"/>
    </source>
</evidence>
<reference evidence="3" key="1">
    <citation type="journal article" date="2010" name="Nat. Biotechnol.">
        <title>Draft genome sequence of the oilseed species Ricinus communis.</title>
        <authorList>
            <person name="Chan A.P."/>
            <person name="Crabtree J."/>
            <person name="Zhao Q."/>
            <person name="Lorenzi H."/>
            <person name="Orvis J."/>
            <person name="Puiu D."/>
            <person name="Melake-Berhan A."/>
            <person name="Jones K.M."/>
            <person name="Redman J."/>
            <person name="Chen G."/>
            <person name="Cahoon E.B."/>
            <person name="Gedil M."/>
            <person name="Stanke M."/>
            <person name="Haas B.J."/>
            <person name="Wortman J.R."/>
            <person name="Fraser-Liggett C.M."/>
            <person name="Ravel J."/>
            <person name="Rabinowicz P.D."/>
        </authorList>
    </citation>
    <scope>NUCLEOTIDE SEQUENCE [LARGE SCALE GENOMIC DNA]</scope>
    <source>
        <strain evidence="3">cv. Hale</strain>
    </source>
</reference>
<name>B9RJV6_RICCO</name>
<dbReference type="STRING" id="3988.B9RJV6"/>
<feature type="domain" description="DUF7870" evidence="1">
    <location>
        <begin position="245"/>
        <end position="421"/>
    </location>
</feature>
<dbReference type="KEGG" id="rcu:8268399"/>
<protein>
    <recommendedName>
        <fullName evidence="1">DUF7870 domain-containing protein</fullName>
    </recommendedName>
</protein>
<dbReference type="EMBL" id="EQ973783">
    <property type="protein sequence ID" value="EEF48608.1"/>
    <property type="molecule type" value="Genomic_DNA"/>
</dbReference>
<dbReference type="AlphaFoldDB" id="B9RJV6"/>
<proteinExistence type="predicted"/>
<dbReference type="Pfam" id="PF25276">
    <property type="entry name" value="DUF7870"/>
    <property type="match status" value="1"/>
</dbReference>
<dbReference type="PANTHER" id="PTHR33597:SF11">
    <property type="entry name" value="OS07G0620600 PROTEIN"/>
    <property type="match status" value="1"/>
</dbReference>
<dbReference type="Proteomes" id="UP000008311">
    <property type="component" value="Unassembled WGS sequence"/>
</dbReference>
<dbReference type="InterPro" id="IPR057192">
    <property type="entry name" value="DUF7870"/>
</dbReference>
<dbReference type="PANTHER" id="PTHR33597">
    <property type="entry name" value="OS02G0760400 PROTEIN"/>
    <property type="match status" value="1"/>
</dbReference>
<keyword evidence="3" id="KW-1185">Reference proteome</keyword>
<gene>
    <name evidence="2" type="ORF">RCOM_1039180</name>
</gene>
<organism evidence="2 3">
    <name type="scientific">Ricinus communis</name>
    <name type="common">Castor bean</name>
    <dbReference type="NCBI Taxonomy" id="3988"/>
    <lineage>
        <taxon>Eukaryota</taxon>
        <taxon>Viridiplantae</taxon>
        <taxon>Streptophyta</taxon>
        <taxon>Embryophyta</taxon>
        <taxon>Tracheophyta</taxon>
        <taxon>Spermatophyta</taxon>
        <taxon>Magnoliopsida</taxon>
        <taxon>eudicotyledons</taxon>
        <taxon>Gunneridae</taxon>
        <taxon>Pentapetalae</taxon>
        <taxon>rosids</taxon>
        <taxon>fabids</taxon>
        <taxon>Malpighiales</taxon>
        <taxon>Euphorbiaceae</taxon>
        <taxon>Acalyphoideae</taxon>
        <taxon>Acalypheae</taxon>
        <taxon>Ricinus</taxon>
    </lineage>
</organism>
<dbReference type="eggNOG" id="ENOG502QUHQ">
    <property type="taxonomic scope" value="Eukaryota"/>
</dbReference>
<evidence type="ECO:0000313" key="3">
    <source>
        <dbReference type="Proteomes" id="UP000008311"/>
    </source>
</evidence>
<dbReference type="OrthoDB" id="1919622at2759"/>